<dbReference type="Proteomes" id="UP000438448">
    <property type="component" value="Unassembled WGS sequence"/>
</dbReference>
<protein>
    <submittedName>
        <fullName evidence="1">Uncharacterized protein</fullName>
    </submittedName>
</protein>
<gene>
    <name evidence="1" type="ORF">NRB20_32770</name>
</gene>
<sequence length="74" mass="7815">MTALRESPIAQEYPSVHIYMTMKTTSLGGLEVSRIGLGAMGTSAFHTYRHAGSALAGIDFPLNGNHAAQHVSAD</sequence>
<accession>A0A7K0D381</accession>
<evidence type="ECO:0000313" key="2">
    <source>
        <dbReference type="Proteomes" id="UP000438448"/>
    </source>
</evidence>
<reference evidence="1 2" key="1">
    <citation type="submission" date="2019-10" db="EMBL/GenBank/DDBJ databases">
        <title>Nocardia macrotermitis sp. nov. and Nocardia aurantia sp. nov., isolated from the gut of fungus growing-termite Macrotermes natalensis.</title>
        <authorList>
            <person name="Benndorf R."/>
            <person name="Schwitalla J."/>
            <person name="Martin K."/>
            <person name="De Beer W."/>
            <person name="Kaster A.-K."/>
            <person name="Vollmers J."/>
            <person name="Poulsen M."/>
            <person name="Beemelmanns C."/>
        </authorList>
    </citation>
    <scope>NUCLEOTIDE SEQUENCE [LARGE SCALE GENOMIC DNA]</scope>
    <source>
        <strain evidence="1 2">RB20</strain>
    </source>
</reference>
<name>A0A7K0D381_9NOCA</name>
<dbReference type="EMBL" id="WEGK01000006">
    <property type="protein sequence ID" value="MQY20179.1"/>
    <property type="molecule type" value="Genomic_DNA"/>
</dbReference>
<proteinExistence type="predicted"/>
<dbReference type="AlphaFoldDB" id="A0A7K0D381"/>
<keyword evidence="2" id="KW-1185">Reference proteome</keyword>
<evidence type="ECO:0000313" key="1">
    <source>
        <dbReference type="EMBL" id="MQY20179.1"/>
    </source>
</evidence>
<organism evidence="1 2">
    <name type="scientific">Nocardia macrotermitis</name>
    <dbReference type="NCBI Taxonomy" id="2585198"/>
    <lineage>
        <taxon>Bacteria</taxon>
        <taxon>Bacillati</taxon>
        <taxon>Actinomycetota</taxon>
        <taxon>Actinomycetes</taxon>
        <taxon>Mycobacteriales</taxon>
        <taxon>Nocardiaceae</taxon>
        <taxon>Nocardia</taxon>
    </lineage>
</organism>
<comment type="caution">
    <text evidence="1">The sequence shown here is derived from an EMBL/GenBank/DDBJ whole genome shotgun (WGS) entry which is preliminary data.</text>
</comment>